<evidence type="ECO:0008006" key="4">
    <source>
        <dbReference type="Google" id="ProtNLM"/>
    </source>
</evidence>
<dbReference type="RefSeq" id="WP_379745182.1">
    <property type="nucleotide sequence ID" value="NZ_JBHSVN010000001.1"/>
</dbReference>
<keyword evidence="3" id="KW-1185">Reference proteome</keyword>
<evidence type="ECO:0000313" key="3">
    <source>
        <dbReference type="Proteomes" id="UP001596296"/>
    </source>
</evidence>
<evidence type="ECO:0000313" key="2">
    <source>
        <dbReference type="EMBL" id="MFC6893448.1"/>
    </source>
</evidence>
<feature type="compositionally biased region" description="Gly residues" evidence="1">
    <location>
        <begin position="89"/>
        <end position="106"/>
    </location>
</feature>
<proteinExistence type="predicted"/>
<organism evidence="2 3">
    <name type="scientific">Halopenitus salinus</name>
    <dbReference type="NCBI Taxonomy" id="1198295"/>
    <lineage>
        <taxon>Archaea</taxon>
        <taxon>Methanobacteriati</taxon>
        <taxon>Methanobacteriota</taxon>
        <taxon>Stenosarchaea group</taxon>
        <taxon>Halobacteria</taxon>
        <taxon>Halobacteriales</taxon>
        <taxon>Haloferacaceae</taxon>
        <taxon>Halopenitus</taxon>
    </lineage>
</organism>
<evidence type="ECO:0000256" key="1">
    <source>
        <dbReference type="SAM" id="MobiDB-lite"/>
    </source>
</evidence>
<protein>
    <recommendedName>
        <fullName evidence="4">Glycine-rich protein</fullName>
    </recommendedName>
</protein>
<dbReference type="EMBL" id="JBHSXL010000009">
    <property type="protein sequence ID" value="MFC6893448.1"/>
    <property type="molecule type" value="Genomic_DNA"/>
</dbReference>
<sequence length="150" mass="15574">MADDEPADGGEEVGDSNGSAQDPSEGSDEEKSFRERVEEIRERREQEREEGEGEGERPSPEEMMGGGPGGPGGMGGGGGNPFAQMMSGMMGGGPGGPGGMGGGPGGRPDERGGDEGAGNEELVREVRQLRDEVRDATRQLQRIAQALEDD</sequence>
<dbReference type="Proteomes" id="UP001596296">
    <property type="component" value="Unassembled WGS sequence"/>
</dbReference>
<accession>A0ABD5UWI2</accession>
<reference evidence="2 3" key="1">
    <citation type="journal article" date="2019" name="Int. J. Syst. Evol. Microbiol.">
        <title>The Global Catalogue of Microorganisms (GCM) 10K type strain sequencing project: providing services to taxonomists for standard genome sequencing and annotation.</title>
        <authorList>
            <consortium name="The Broad Institute Genomics Platform"/>
            <consortium name="The Broad Institute Genome Sequencing Center for Infectious Disease"/>
            <person name="Wu L."/>
            <person name="Ma J."/>
        </authorList>
    </citation>
    <scope>NUCLEOTIDE SEQUENCE [LARGE SCALE GENOMIC DNA]</scope>
    <source>
        <strain evidence="2 3">SKJ47</strain>
    </source>
</reference>
<dbReference type="AlphaFoldDB" id="A0ABD5UWI2"/>
<name>A0ABD5UWI2_9EURY</name>
<feature type="compositionally biased region" description="Basic and acidic residues" evidence="1">
    <location>
        <begin position="29"/>
        <end position="47"/>
    </location>
</feature>
<gene>
    <name evidence="2" type="ORF">ACFQE9_12655</name>
</gene>
<feature type="region of interest" description="Disordered" evidence="1">
    <location>
        <begin position="1"/>
        <end position="121"/>
    </location>
</feature>
<feature type="compositionally biased region" description="Acidic residues" evidence="1">
    <location>
        <begin position="1"/>
        <end position="14"/>
    </location>
</feature>
<comment type="caution">
    <text evidence="2">The sequence shown here is derived from an EMBL/GenBank/DDBJ whole genome shotgun (WGS) entry which is preliminary data.</text>
</comment>
<feature type="compositionally biased region" description="Gly residues" evidence="1">
    <location>
        <begin position="64"/>
        <end position="80"/>
    </location>
</feature>